<sequence>MSVKKGWKDLQKISDPVYFNINRTAKKTLELYNQLVDDDGKIFKHKSNYETRAGLTSEPLFTSDHHFITITHQYINETNWILKIMHHMKAGILTWTVRNKEHQKNIKQAKISILKEIRKKIGLKLDQCNLGSRAAGGTSTTGAQGRKVFSYKIRHLLLTYVPLQHQETLKQLIQHYSIILRAVSSTRSINVSKFKELTLGF</sequence>
<accession>A0A8S2EGF8</accession>
<organism evidence="1 3">
    <name type="scientific">Didymodactylos carnosus</name>
    <dbReference type="NCBI Taxonomy" id="1234261"/>
    <lineage>
        <taxon>Eukaryota</taxon>
        <taxon>Metazoa</taxon>
        <taxon>Spiralia</taxon>
        <taxon>Gnathifera</taxon>
        <taxon>Rotifera</taxon>
        <taxon>Eurotatoria</taxon>
        <taxon>Bdelloidea</taxon>
        <taxon>Philodinida</taxon>
        <taxon>Philodinidae</taxon>
        <taxon>Didymodactylos</taxon>
    </lineage>
</organism>
<dbReference type="AlphaFoldDB" id="A0A8S2EGF8"/>
<dbReference type="Proteomes" id="UP000682733">
    <property type="component" value="Unassembled WGS sequence"/>
</dbReference>
<evidence type="ECO:0000313" key="2">
    <source>
        <dbReference type="EMBL" id="CAF3969479.1"/>
    </source>
</evidence>
<dbReference type="EMBL" id="CAJOBA010033714">
    <property type="protein sequence ID" value="CAF3969479.1"/>
    <property type="molecule type" value="Genomic_DNA"/>
</dbReference>
<proteinExistence type="predicted"/>
<comment type="caution">
    <text evidence="1">The sequence shown here is derived from an EMBL/GenBank/DDBJ whole genome shotgun (WGS) entry which is preliminary data.</text>
</comment>
<protein>
    <submittedName>
        <fullName evidence="1">Uncharacterized protein</fullName>
    </submittedName>
</protein>
<evidence type="ECO:0000313" key="3">
    <source>
        <dbReference type="Proteomes" id="UP000677228"/>
    </source>
</evidence>
<evidence type="ECO:0000313" key="1">
    <source>
        <dbReference type="EMBL" id="CAF1158000.1"/>
    </source>
</evidence>
<dbReference type="EMBL" id="CAJNOK010012192">
    <property type="protein sequence ID" value="CAF1158000.1"/>
    <property type="molecule type" value="Genomic_DNA"/>
</dbReference>
<gene>
    <name evidence="1" type="ORF">OVA965_LOCUS21943</name>
    <name evidence="2" type="ORF">TMI583_LOCUS22653</name>
</gene>
<reference evidence="1" key="1">
    <citation type="submission" date="2021-02" db="EMBL/GenBank/DDBJ databases">
        <authorList>
            <person name="Nowell W R."/>
        </authorList>
    </citation>
    <scope>NUCLEOTIDE SEQUENCE</scope>
</reference>
<name>A0A8S2EGF8_9BILA</name>
<dbReference type="Proteomes" id="UP000677228">
    <property type="component" value="Unassembled WGS sequence"/>
</dbReference>